<keyword evidence="2" id="KW-1185">Reference proteome</keyword>
<evidence type="ECO:0000313" key="2">
    <source>
        <dbReference type="Proteomes" id="UP000468443"/>
    </source>
</evidence>
<name>A0A6P0UB20_9FLAO</name>
<dbReference type="Proteomes" id="UP000468443">
    <property type="component" value="Unassembled WGS sequence"/>
</dbReference>
<reference evidence="1 2" key="1">
    <citation type="submission" date="2020-01" db="EMBL/GenBank/DDBJ databases">
        <title>Muriicola jejuensis KCTC 22299.</title>
        <authorList>
            <person name="Wang G."/>
        </authorList>
    </citation>
    <scope>NUCLEOTIDE SEQUENCE [LARGE SCALE GENOMIC DNA]</scope>
    <source>
        <strain evidence="1 2">KCTC 22299</strain>
    </source>
</reference>
<protein>
    <submittedName>
        <fullName evidence="1">Uncharacterized protein</fullName>
    </submittedName>
</protein>
<dbReference type="AlphaFoldDB" id="A0A6P0UB20"/>
<organism evidence="1 2">
    <name type="scientific">Muriicola jejuensis</name>
    <dbReference type="NCBI Taxonomy" id="504488"/>
    <lineage>
        <taxon>Bacteria</taxon>
        <taxon>Pseudomonadati</taxon>
        <taxon>Bacteroidota</taxon>
        <taxon>Flavobacteriia</taxon>
        <taxon>Flavobacteriales</taxon>
        <taxon>Flavobacteriaceae</taxon>
        <taxon>Muriicola</taxon>
    </lineage>
</organism>
<sequence length="256" mass="29333">MKSYSLIACVILGFQLSAQQVGQPAPSLAGETIPYSNFHQRWAPMMQKLFQQVRDDDEIVTHFVGAEVGSPYELEEFEKGSVFYEDDNLGEYYYRYNIFSSEVELKRTLMAEEKQQALIRDPKVVLIPKTGNLGYHYLPFTTSKGDRLEGYLLLLYRGENFKIYKHLESKFTEAKPAANSMVNPIPSRFSTFTSYFLQADGGDIAEVSLKKNRFLKELNDPMADKVKQFMKEEGIDLSDESQLIRTVAQMDLLAKQ</sequence>
<proteinExistence type="predicted"/>
<dbReference type="EMBL" id="JAABOP010000002">
    <property type="protein sequence ID" value="NER10501.1"/>
    <property type="molecule type" value="Genomic_DNA"/>
</dbReference>
<evidence type="ECO:0000313" key="1">
    <source>
        <dbReference type="EMBL" id="NER10501.1"/>
    </source>
</evidence>
<accession>A0A6P0UB20</accession>
<comment type="caution">
    <text evidence="1">The sequence shown here is derived from an EMBL/GenBank/DDBJ whole genome shotgun (WGS) entry which is preliminary data.</text>
</comment>
<gene>
    <name evidence="1" type="ORF">GWK09_08235</name>
</gene>
<dbReference type="RefSeq" id="WP_163692654.1">
    <property type="nucleotide sequence ID" value="NZ_FXTW01000002.1"/>
</dbReference>